<protein>
    <recommendedName>
        <fullName evidence="1">F-box associated beta-propeller type 1 domain-containing protein</fullName>
    </recommendedName>
</protein>
<dbReference type="Gramene" id="TraesCS1A02G057100.1">
    <property type="protein sequence ID" value="TraesCS1A02G057100.1.cds1"/>
    <property type="gene ID" value="TraesCS1A02G057100"/>
</dbReference>
<accession>A0A3B5XVR4</accession>
<dbReference type="SUPFAM" id="SSF81383">
    <property type="entry name" value="F-box domain"/>
    <property type="match status" value="1"/>
</dbReference>
<reference evidence="2" key="1">
    <citation type="submission" date="2018-08" db="EMBL/GenBank/DDBJ databases">
        <authorList>
            <person name="Rossello M."/>
        </authorList>
    </citation>
    <scope>NUCLEOTIDE SEQUENCE [LARGE SCALE GENOMIC DNA]</scope>
    <source>
        <strain evidence="2">cv. Chinese Spring</strain>
    </source>
</reference>
<dbReference type="OMA" id="SSENWTW"/>
<dbReference type="GeneID" id="123188592"/>
<dbReference type="PaxDb" id="4565-Traes_1AS_A51A55BB8.1"/>
<sequence>MALHKKATAAKLTDDLVVDILSRLTYKSFCRCKCAYKAWSAFSSDPDYSKKLPKKVTTGLLYQGHNKSAIPLVSLCPDDGEIDGILADVPHYEHLEFLDCCNGLVLCKYRSSYTSTNVCRFVVCNPATREWRILPDTHPGTDDPRYVTILAFDPSWSPQFYIFNFHLKHVHGLILGTSKLEIFRSESSTWLEDDTLDRDISISGRTHLFVNGMLYVTVGYEVLMFEGLEAMNDGIPPYHQIISLPPEASDLSTFTNGCFGKSSGILHYAMPHVNGRSIVVWTLDDLAHHLWTWTEMCHLSMTDAFGKDEFIYYDNGGDGGDDKWFWNCDYRIVDLDLERELVFLSDQKAKKLLSYNISTGKLNEIQDVLMWHQYYVYVPCYSELPAQEPSVD</sequence>
<dbReference type="STRING" id="4565.A0A3B5XVR4"/>
<dbReference type="Gramene" id="TraesWEE_scaffold_004528_01G000500.1">
    <property type="protein sequence ID" value="TraesWEE_scaffold_004528_01G000500.1"/>
    <property type="gene ID" value="TraesWEE_scaffold_004528_01G000500"/>
</dbReference>
<dbReference type="Gramene" id="TraesROB_scaffold_057138_01G000400.1">
    <property type="protein sequence ID" value="TraesROB_scaffold_057138_01G000400.1"/>
    <property type="gene ID" value="TraesROB_scaffold_057138_01G000400"/>
</dbReference>
<feature type="domain" description="F-box associated beta-propeller type 1" evidence="1">
    <location>
        <begin position="100"/>
        <end position="218"/>
    </location>
</feature>
<dbReference type="PANTHER" id="PTHR35546:SF73">
    <property type="entry name" value="F-BOX DOMAIN-CONTAINING PROTEIN"/>
    <property type="match status" value="1"/>
</dbReference>
<dbReference type="Gramene" id="TraesCAD_scaffold_007160_01G000100.1">
    <property type="protein sequence ID" value="TraesCAD_scaffold_007160_01G000100.1"/>
    <property type="gene ID" value="TraesCAD_scaffold_007160_01G000100"/>
</dbReference>
<dbReference type="Gramene" id="TraesSYM1A03G00020240.1">
    <property type="protein sequence ID" value="TraesSYM1A03G00020240.1.CDS1"/>
    <property type="gene ID" value="TraesSYM1A03G00020240"/>
</dbReference>
<dbReference type="EnsemblPlants" id="TraesCS1A02G057100.1">
    <property type="protein sequence ID" value="TraesCS1A02G057100.1.cds1"/>
    <property type="gene ID" value="TraesCS1A02G057100"/>
</dbReference>
<evidence type="ECO:0000313" key="3">
    <source>
        <dbReference type="Proteomes" id="UP000019116"/>
    </source>
</evidence>
<keyword evidence="3" id="KW-1185">Reference proteome</keyword>
<dbReference type="Proteomes" id="UP000019116">
    <property type="component" value="Chromosome 1A"/>
</dbReference>
<proteinExistence type="predicted"/>
<dbReference type="Gramene" id="TraesPARA_EIv1.0_0089320.1">
    <property type="protein sequence ID" value="TraesPARA_EIv1.0_0089320.1.CDS1"/>
    <property type="gene ID" value="TraesPARA_EIv1.0_0089320"/>
</dbReference>
<gene>
    <name evidence="2" type="primary">LOC123188592</name>
</gene>
<dbReference type="InterPro" id="IPR055290">
    <property type="entry name" value="At3g26010-like"/>
</dbReference>
<evidence type="ECO:0000313" key="2">
    <source>
        <dbReference type="EnsemblPlants" id="TraesCS1A02G057100.1.cds1"/>
    </source>
</evidence>
<dbReference type="Gramene" id="TraesNOR1A03G00019630.1">
    <property type="protein sequence ID" value="TraesNOR1A03G00019630.1.CDS1"/>
    <property type="gene ID" value="TraesNOR1A03G00019630"/>
</dbReference>
<dbReference type="Gramene" id="TraesLDM1A03G00020360.1">
    <property type="protein sequence ID" value="TraesLDM1A03G00020360.1.CDS1"/>
    <property type="gene ID" value="TraesLDM1A03G00020360"/>
</dbReference>
<reference evidence="2" key="2">
    <citation type="submission" date="2018-10" db="UniProtKB">
        <authorList>
            <consortium name="EnsemblPlants"/>
        </authorList>
    </citation>
    <scope>IDENTIFICATION</scope>
</reference>
<dbReference type="RefSeq" id="XP_044456684.1">
    <property type="nucleotide sequence ID" value="XM_044600749.1"/>
</dbReference>
<dbReference type="Gramene" id="TraesJAG1A03G00019680.1">
    <property type="protein sequence ID" value="TraesJAG1A03G00019680.1.CDS1"/>
    <property type="gene ID" value="TraesJAG1A03G00019680"/>
</dbReference>
<dbReference type="Gramene" id="TraesARI1A03G00019800.1">
    <property type="protein sequence ID" value="TraesARI1A03G00019800.1.CDS1"/>
    <property type="gene ID" value="TraesARI1A03G00019800"/>
</dbReference>
<dbReference type="Gramene" id="TraesMAC1A03G00019710.1">
    <property type="protein sequence ID" value="TraesMAC1A03G00019710.1.CDS1"/>
    <property type="gene ID" value="TraesMAC1A03G00019710"/>
</dbReference>
<dbReference type="InterPro" id="IPR036047">
    <property type="entry name" value="F-box-like_dom_sf"/>
</dbReference>
<dbReference type="Pfam" id="PF07734">
    <property type="entry name" value="FBA_1"/>
    <property type="match status" value="1"/>
</dbReference>
<organism evidence="2">
    <name type="scientific">Triticum aestivum</name>
    <name type="common">Wheat</name>
    <dbReference type="NCBI Taxonomy" id="4565"/>
    <lineage>
        <taxon>Eukaryota</taxon>
        <taxon>Viridiplantae</taxon>
        <taxon>Streptophyta</taxon>
        <taxon>Embryophyta</taxon>
        <taxon>Tracheophyta</taxon>
        <taxon>Spermatophyta</taxon>
        <taxon>Magnoliopsida</taxon>
        <taxon>Liliopsida</taxon>
        <taxon>Poales</taxon>
        <taxon>Poaceae</taxon>
        <taxon>BOP clade</taxon>
        <taxon>Pooideae</taxon>
        <taxon>Triticodae</taxon>
        <taxon>Triticeae</taxon>
        <taxon>Triticinae</taxon>
        <taxon>Triticum</taxon>
    </lineage>
</organism>
<dbReference type="InterPro" id="IPR006527">
    <property type="entry name" value="F-box-assoc_dom_typ1"/>
</dbReference>
<dbReference type="Gramene" id="TraesLAC1A03G00020980.1">
    <property type="protein sequence ID" value="TraesLAC1A03G00020980.1.CDS1"/>
    <property type="gene ID" value="TraesLAC1A03G00020980"/>
</dbReference>
<dbReference type="OrthoDB" id="650045at2759"/>
<dbReference type="Gramene" id="TraesCLE_scaffold_006731_01G000500.1">
    <property type="protein sequence ID" value="TraesCLE_scaffold_006731_01G000500.1"/>
    <property type="gene ID" value="TraesCLE_scaffold_006731_01G000500"/>
</dbReference>
<dbReference type="AlphaFoldDB" id="A0A3B5XVR4"/>
<dbReference type="Gramene" id="TraesSTA1A03G00018560.1">
    <property type="protein sequence ID" value="TraesSTA1A03G00018560.1.CDS1"/>
    <property type="gene ID" value="TraesSTA1A03G00018560"/>
</dbReference>
<evidence type="ECO:0000259" key="1">
    <source>
        <dbReference type="Pfam" id="PF07734"/>
    </source>
</evidence>
<name>A0A3B5XVR4_WHEAT</name>
<dbReference type="Gramene" id="TraesCS1A03G0139400.1">
    <property type="protein sequence ID" value="TraesCS1A03G0139400.1.CDS1"/>
    <property type="gene ID" value="TraesCS1A03G0139400"/>
</dbReference>
<dbReference type="PANTHER" id="PTHR35546">
    <property type="entry name" value="F-BOX PROTEIN INTERACTION DOMAIN PROTEIN-RELATED"/>
    <property type="match status" value="1"/>
</dbReference>
<dbReference type="Gramene" id="TraesRN1A0100157000.1">
    <property type="protein sequence ID" value="TraesRN1A0100157000.1"/>
    <property type="gene ID" value="TraesRN1A0100157000"/>
</dbReference>
<dbReference type="Gramene" id="TraesJUL1A03G00020630.1">
    <property type="protein sequence ID" value="TraesJUL1A03G00020630.1.CDS1"/>
    <property type="gene ID" value="TraesJUL1A03G00020630"/>
</dbReference>
<dbReference type="KEGG" id="taes:123188592"/>